<dbReference type="Proteomes" id="UP000013827">
    <property type="component" value="Unassembled WGS sequence"/>
</dbReference>
<protein>
    <submittedName>
        <fullName evidence="2">Uncharacterized protein</fullName>
    </submittedName>
</protein>
<dbReference type="HOGENOM" id="CLU_208733_0_0_1"/>
<feature type="compositionally biased region" description="Basic and acidic residues" evidence="1">
    <location>
        <begin position="38"/>
        <end position="57"/>
    </location>
</feature>
<dbReference type="AlphaFoldDB" id="A0A0D3KRX2"/>
<proteinExistence type="predicted"/>
<evidence type="ECO:0000313" key="3">
    <source>
        <dbReference type="Proteomes" id="UP000013827"/>
    </source>
</evidence>
<dbReference type="KEGG" id="ehx:EMIHUDRAFT_224636"/>
<dbReference type="GeneID" id="17283777"/>
<organism evidence="2 3">
    <name type="scientific">Emiliania huxleyi (strain CCMP1516)</name>
    <dbReference type="NCBI Taxonomy" id="280463"/>
    <lineage>
        <taxon>Eukaryota</taxon>
        <taxon>Haptista</taxon>
        <taxon>Haptophyta</taxon>
        <taxon>Prymnesiophyceae</taxon>
        <taxon>Isochrysidales</taxon>
        <taxon>Noelaerhabdaceae</taxon>
        <taxon>Emiliania</taxon>
    </lineage>
</organism>
<evidence type="ECO:0000256" key="1">
    <source>
        <dbReference type="SAM" id="MobiDB-lite"/>
    </source>
</evidence>
<dbReference type="RefSeq" id="XP_005790936.1">
    <property type="nucleotide sequence ID" value="XM_005790879.1"/>
</dbReference>
<evidence type="ECO:0000313" key="2">
    <source>
        <dbReference type="EnsemblProtists" id="EOD38507"/>
    </source>
</evidence>
<feature type="region of interest" description="Disordered" evidence="1">
    <location>
        <begin position="35"/>
        <end position="57"/>
    </location>
</feature>
<name>A0A0D3KRX2_EMIH1</name>
<reference evidence="2" key="2">
    <citation type="submission" date="2024-10" db="UniProtKB">
        <authorList>
            <consortium name="EnsemblProtists"/>
        </authorList>
    </citation>
    <scope>IDENTIFICATION</scope>
</reference>
<sequence length="57" mass="6229">MAAPAAGRCKLPPPPHQRYWPRLAATRRLGRGAIGGAAERHASSFEQHQRLQEADGQ</sequence>
<dbReference type="EnsemblProtists" id="EOD38507">
    <property type="protein sequence ID" value="EOD38507"/>
    <property type="gene ID" value="EMIHUDRAFT_224636"/>
</dbReference>
<keyword evidence="3" id="KW-1185">Reference proteome</keyword>
<dbReference type="PaxDb" id="2903-EOD38507"/>
<accession>A0A0D3KRX2</accession>
<reference evidence="3" key="1">
    <citation type="journal article" date="2013" name="Nature">
        <title>Pan genome of the phytoplankton Emiliania underpins its global distribution.</title>
        <authorList>
            <person name="Read B.A."/>
            <person name="Kegel J."/>
            <person name="Klute M.J."/>
            <person name="Kuo A."/>
            <person name="Lefebvre S.C."/>
            <person name="Maumus F."/>
            <person name="Mayer C."/>
            <person name="Miller J."/>
            <person name="Monier A."/>
            <person name="Salamov A."/>
            <person name="Young J."/>
            <person name="Aguilar M."/>
            <person name="Claverie J.M."/>
            <person name="Frickenhaus S."/>
            <person name="Gonzalez K."/>
            <person name="Herman E.K."/>
            <person name="Lin Y.C."/>
            <person name="Napier J."/>
            <person name="Ogata H."/>
            <person name="Sarno A.F."/>
            <person name="Shmutz J."/>
            <person name="Schroeder D."/>
            <person name="de Vargas C."/>
            <person name="Verret F."/>
            <person name="von Dassow P."/>
            <person name="Valentin K."/>
            <person name="Van de Peer Y."/>
            <person name="Wheeler G."/>
            <person name="Dacks J.B."/>
            <person name="Delwiche C.F."/>
            <person name="Dyhrman S.T."/>
            <person name="Glockner G."/>
            <person name="John U."/>
            <person name="Richards T."/>
            <person name="Worden A.Z."/>
            <person name="Zhang X."/>
            <person name="Grigoriev I.V."/>
            <person name="Allen A.E."/>
            <person name="Bidle K."/>
            <person name="Borodovsky M."/>
            <person name="Bowler C."/>
            <person name="Brownlee C."/>
            <person name="Cock J.M."/>
            <person name="Elias M."/>
            <person name="Gladyshev V.N."/>
            <person name="Groth M."/>
            <person name="Guda C."/>
            <person name="Hadaegh A."/>
            <person name="Iglesias-Rodriguez M.D."/>
            <person name="Jenkins J."/>
            <person name="Jones B.M."/>
            <person name="Lawson T."/>
            <person name="Leese F."/>
            <person name="Lindquist E."/>
            <person name="Lobanov A."/>
            <person name="Lomsadze A."/>
            <person name="Malik S.B."/>
            <person name="Marsh M.E."/>
            <person name="Mackinder L."/>
            <person name="Mock T."/>
            <person name="Mueller-Roeber B."/>
            <person name="Pagarete A."/>
            <person name="Parker M."/>
            <person name="Probert I."/>
            <person name="Quesneville H."/>
            <person name="Raines C."/>
            <person name="Rensing S.A."/>
            <person name="Riano-Pachon D.M."/>
            <person name="Richier S."/>
            <person name="Rokitta S."/>
            <person name="Shiraiwa Y."/>
            <person name="Soanes D.M."/>
            <person name="van der Giezen M."/>
            <person name="Wahlund T.M."/>
            <person name="Williams B."/>
            <person name="Wilson W."/>
            <person name="Wolfe G."/>
            <person name="Wurch L.L."/>
        </authorList>
    </citation>
    <scope>NUCLEOTIDE SEQUENCE</scope>
</reference>